<dbReference type="RefSeq" id="YP_009009253.1">
    <property type="nucleotide sequence ID" value="NC_023600.1"/>
</dbReference>
<evidence type="ECO:0000313" key="1">
    <source>
        <dbReference type="EMBL" id="AHJ88553.1"/>
    </source>
</evidence>
<sequence length="121" mass="13038">MTQPDPPIYPTVAGFCPMGCGATLTLSPDGAVTCSDTECPDPRAVKSILANPHTDHLVRLDRNTVNVQHPLRERVGGAMFDCPTATAIIEAGRSALEDGIYLVIVTDPEAHPNDWSWERLA</sequence>
<organism evidence="1 2">
    <name type="scientific">Mycobacterium phage Julie1</name>
    <dbReference type="NCBI Taxonomy" id="1463812"/>
    <lineage>
        <taxon>Viruses</taxon>
        <taxon>Duplodnaviria</taxon>
        <taxon>Heunggongvirae</taxon>
        <taxon>Uroviricota</taxon>
        <taxon>Caudoviricetes</taxon>
        <taxon>Bclasvirinae</taxon>
        <taxon>Julieunavirus</taxon>
        <taxon>Julieunavirus julie1</taxon>
    </lineage>
</organism>
<evidence type="ECO:0000313" key="2">
    <source>
        <dbReference type="Proteomes" id="UP000203096"/>
    </source>
</evidence>
<dbReference type="EMBL" id="KJ433976">
    <property type="protein sequence ID" value="AHJ88553.1"/>
    <property type="molecule type" value="Genomic_DNA"/>
</dbReference>
<gene>
    <name evidence="1" type="ORF">Jolie1_053</name>
</gene>
<dbReference type="Proteomes" id="UP000203096">
    <property type="component" value="Segment"/>
</dbReference>
<name>W8EK00_9CAUD</name>
<keyword evidence="2" id="KW-1185">Reference proteome</keyword>
<accession>W8EK00</accession>
<protein>
    <submittedName>
        <fullName evidence="1">Uncharacterized protein</fullName>
    </submittedName>
</protein>
<proteinExistence type="predicted"/>
<reference evidence="1 2" key="1">
    <citation type="journal article" date="2014" name="Genome Announc.">
        <title>Complete genome sequences of nine mycobacteriophages.</title>
        <authorList>
            <person name="Franceschelli J.J."/>
            <person name="Suarez C.A."/>
            <person name="Teran L."/>
            <person name="Raya R.R."/>
            <person name="Morbidoni H.R."/>
        </authorList>
    </citation>
    <scope>NUCLEOTIDE SEQUENCE [LARGE SCALE GENOMIC DNA]</scope>
</reference>
<dbReference type="GeneID" id="18505917"/>
<dbReference type="KEGG" id="vg:18505917"/>
<dbReference type="Pfam" id="PF19563">
    <property type="entry name" value="DUF6085"/>
    <property type="match status" value="1"/>
</dbReference>
<dbReference type="InterPro" id="IPR045731">
    <property type="entry name" value="DUF6085"/>
</dbReference>